<comment type="similarity">
    <text evidence="1">Belongs to the short-chain dehydrogenases/reductases (SDR) family.</text>
</comment>
<name>A0A918CPC1_9ACTN</name>
<reference evidence="2" key="1">
    <citation type="journal article" date="2014" name="Int. J. Syst. Evol. Microbiol.">
        <title>Complete genome sequence of Corynebacterium casei LMG S-19264T (=DSM 44701T), isolated from a smear-ripened cheese.</title>
        <authorList>
            <consortium name="US DOE Joint Genome Institute (JGI-PGF)"/>
            <person name="Walter F."/>
            <person name="Albersmeier A."/>
            <person name="Kalinowski J."/>
            <person name="Ruckert C."/>
        </authorList>
    </citation>
    <scope>NUCLEOTIDE SEQUENCE</scope>
    <source>
        <strain evidence="2">CGMCC 4.7110</strain>
    </source>
</reference>
<dbReference type="InterPro" id="IPR036291">
    <property type="entry name" value="NAD(P)-bd_dom_sf"/>
</dbReference>
<dbReference type="Pfam" id="PF13561">
    <property type="entry name" value="adh_short_C2"/>
    <property type="match status" value="1"/>
</dbReference>
<dbReference type="PANTHER" id="PTHR42760">
    <property type="entry name" value="SHORT-CHAIN DEHYDROGENASES/REDUCTASES FAMILY MEMBER"/>
    <property type="match status" value="1"/>
</dbReference>
<dbReference type="AlphaFoldDB" id="A0A918CPC1"/>
<dbReference type="PRINTS" id="PR00081">
    <property type="entry name" value="GDHRDH"/>
</dbReference>
<evidence type="ECO:0000313" key="3">
    <source>
        <dbReference type="Proteomes" id="UP000653411"/>
    </source>
</evidence>
<sequence length="282" mass="29086">MGDMSREAKEVVVVIGSGSIGLAIARRVGAGRTVLLADHSEKAAQGAAERLRGEGYDVTTHVTDVSDHDAVEALADAATALGPVTQVVHTAGVSPTQAGIERLLHVDLLGTAMVLDAFARVVATGGAGIVIASMAGHRESPYAPEIEHALATTETSKLLELPFLQADQIGSTVHAYALSKRANSLRVQTSAVAWGRRGARINAVSPGVIITPLAVDELSGPRGEWFDQVRKASAVGRFGTPDEVADAAAFLLGPRAGFITGADLLMDGGVTAALRTGELTMP</sequence>
<dbReference type="Gene3D" id="3.40.50.720">
    <property type="entry name" value="NAD(P)-binding Rossmann-like Domain"/>
    <property type="match status" value="1"/>
</dbReference>
<keyword evidence="3" id="KW-1185">Reference proteome</keyword>
<evidence type="ECO:0000313" key="2">
    <source>
        <dbReference type="EMBL" id="GGM97846.1"/>
    </source>
</evidence>
<accession>A0A918CPC1</accession>
<proteinExistence type="inferred from homology"/>
<dbReference type="NCBIfam" id="NF005395">
    <property type="entry name" value="PRK06940.1"/>
    <property type="match status" value="1"/>
</dbReference>
<organism evidence="2 3">
    <name type="scientific">Streptomyces fuscichromogenes</name>
    <dbReference type="NCBI Taxonomy" id="1324013"/>
    <lineage>
        <taxon>Bacteria</taxon>
        <taxon>Bacillati</taxon>
        <taxon>Actinomycetota</taxon>
        <taxon>Actinomycetes</taxon>
        <taxon>Kitasatosporales</taxon>
        <taxon>Streptomycetaceae</taxon>
        <taxon>Streptomyces</taxon>
    </lineage>
</organism>
<dbReference type="GO" id="GO:0016616">
    <property type="term" value="F:oxidoreductase activity, acting on the CH-OH group of donors, NAD or NADP as acceptor"/>
    <property type="evidence" value="ECO:0007669"/>
    <property type="project" value="TreeGrafter"/>
</dbReference>
<dbReference type="SUPFAM" id="SSF51735">
    <property type="entry name" value="NAD(P)-binding Rossmann-fold domains"/>
    <property type="match status" value="1"/>
</dbReference>
<comment type="caution">
    <text evidence="2">The sequence shown here is derived from an EMBL/GenBank/DDBJ whole genome shotgun (WGS) entry which is preliminary data.</text>
</comment>
<dbReference type="CDD" id="cd05233">
    <property type="entry name" value="SDR_c"/>
    <property type="match status" value="1"/>
</dbReference>
<dbReference type="InterPro" id="IPR002347">
    <property type="entry name" value="SDR_fam"/>
</dbReference>
<gene>
    <name evidence="2" type="ORF">GCM10011578_018420</name>
</gene>
<dbReference type="EMBL" id="BMML01000003">
    <property type="protein sequence ID" value="GGM97846.1"/>
    <property type="molecule type" value="Genomic_DNA"/>
</dbReference>
<protein>
    <submittedName>
        <fullName evidence="2">Short-chain dehydrogenase/reductas</fullName>
    </submittedName>
</protein>
<dbReference type="Pfam" id="PF00106">
    <property type="entry name" value="adh_short"/>
    <property type="match status" value="1"/>
</dbReference>
<dbReference type="Proteomes" id="UP000653411">
    <property type="component" value="Unassembled WGS sequence"/>
</dbReference>
<reference evidence="2" key="2">
    <citation type="submission" date="2020-09" db="EMBL/GenBank/DDBJ databases">
        <authorList>
            <person name="Sun Q."/>
            <person name="Zhou Y."/>
        </authorList>
    </citation>
    <scope>NUCLEOTIDE SEQUENCE</scope>
    <source>
        <strain evidence="2">CGMCC 4.7110</strain>
    </source>
</reference>
<evidence type="ECO:0000256" key="1">
    <source>
        <dbReference type="ARBA" id="ARBA00006484"/>
    </source>
</evidence>